<keyword evidence="10" id="KW-1185">Reference proteome</keyword>
<proteinExistence type="predicted"/>
<dbReference type="SUPFAM" id="SSF47384">
    <property type="entry name" value="Homodimeric domain of signal transducing histidine kinase"/>
    <property type="match status" value="1"/>
</dbReference>
<dbReference type="CDD" id="cd16919">
    <property type="entry name" value="HATPase_CckA-like"/>
    <property type="match status" value="1"/>
</dbReference>
<dbReference type="InterPro" id="IPR001789">
    <property type="entry name" value="Sig_transdc_resp-reg_receiver"/>
</dbReference>
<dbReference type="InterPro" id="IPR054327">
    <property type="entry name" value="His-kinase-like_sensor"/>
</dbReference>
<dbReference type="InterPro" id="IPR005467">
    <property type="entry name" value="His_kinase_dom"/>
</dbReference>
<evidence type="ECO:0000256" key="4">
    <source>
        <dbReference type="PROSITE-ProRule" id="PRU00169"/>
    </source>
</evidence>
<dbReference type="RefSeq" id="WP_179955415.1">
    <property type="nucleotide sequence ID" value="NZ_AP019700.1"/>
</dbReference>
<evidence type="ECO:0000259" key="7">
    <source>
        <dbReference type="PROSITE" id="PS50109"/>
    </source>
</evidence>
<keyword evidence="5" id="KW-0175">Coiled coil</keyword>
<keyword evidence="3 4" id="KW-0597">Phosphoprotein</keyword>
<dbReference type="InterPro" id="IPR004358">
    <property type="entry name" value="Sig_transdc_His_kin-like_C"/>
</dbReference>
<dbReference type="EMBL" id="RJKX01000015">
    <property type="protein sequence ID" value="ROP84440.1"/>
    <property type="molecule type" value="Genomic_DNA"/>
</dbReference>
<keyword evidence="6" id="KW-0812">Transmembrane</keyword>
<dbReference type="SMART" id="SM00387">
    <property type="entry name" value="HATPase_c"/>
    <property type="match status" value="1"/>
</dbReference>
<keyword evidence="9" id="KW-0808">Transferase</keyword>
<dbReference type="PANTHER" id="PTHR43065:SF49">
    <property type="entry name" value="HISTIDINE KINASE"/>
    <property type="match status" value="1"/>
</dbReference>
<dbReference type="CDD" id="cd12915">
    <property type="entry name" value="PDC2_DGC_like"/>
    <property type="match status" value="1"/>
</dbReference>
<dbReference type="SUPFAM" id="SSF55874">
    <property type="entry name" value="ATPase domain of HSP90 chaperone/DNA topoisomerase II/histidine kinase"/>
    <property type="match status" value="1"/>
</dbReference>
<organism evidence="9 10">
    <name type="scientific">Stella humosa</name>
    <dbReference type="NCBI Taxonomy" id="94"/>
    <lineage>
        <taxon>Bacteria</taxon>
        <taxon>Pseudomonadati</taxon>
        <taxon>Pseudomonadota</taxon>
        <taxon>Alphaproteobacteria</taxon>
        <taxon>Rhodospirillales</taxon>
        <taxon>Stellaceae</taxon>
        <taxon>Stella</taxon>
    </lineage>
</organism>
<dbReference type="Proteomes" id="UP000278222">
    <property type="component" value="Unassembled WGS sequence"/>
</dbReference>
<reference evidence="9 10" key="1">
    <citation type="submission" date="2018-11" db="EMBL/GenBank/DDBJ databases">
        <title>Genomic Encyclopedia of Type Strains, Phase IV (KMG-IV): sequencing the most valuable type-strain genomes for metagenomic binning, comparative biology and taxonomic classification.</title>
        <authorList>
            <person name="Goeker M."/>
        </authorList>
    </citation>
    <scope>NUCLEOTIDE SEQUENCE [LARGE SCALE GENOMIC DNA]</scope>
    <source>
        <strain evidence="9 10">DSM 5900</strain>
    </source>
</reference>
<keyword evidence="6" id="KW-0472">Membrane</keyword>
<dbReference type="SUPFAM" id="SSF52172">
    <property type="entry name" value="CheY-like"/>
    <property type="match status" value="1"/>
</dbReference>
<dbReference type="SMART" id="SM00448">
    <property type="entry name" value="REC"/>
    <property type="match status" value="1"/>
</dbReference>
<dbReference type="Gene3D" id="3.40.50.2300">
    <property type="match status" value="1"/>
</dbReference>
<dbReference type="CDD" id="cd12914">
    <property type="entry name" value="PDC1_DGC_like"/>
    <property type="match status" value="1"/>
</dbReference>
<dbReference type="InterPro" id="IPR036890">
    <property type="entry name" value="HATPase_C_sf"/>
</dbReference>
<feature type="modified residue" description="4-aspartylphosphate" evidence="4">
    <location>
        <position position="668"/>
    </location>
</feature>
<evidence type="ECO:0000256" key="1">
    <source>
        <dbReference type="ARBA" id="ARBA00000085"/>
    </source>
</evidence>
<dbReference type="InterPro" id="IPR003661">
    <property type="entry name" value="HisK_dim/P_dom"/>
</dbReference>
<feature type="coiled-coil region" evidence="5">
    <location>
        <begin position="86"/>
        <end position="113"/>
    </location>
</feature>
<accession>A0A3N1L0H3</accession>
<dbReference type="Pfam" id="PF00072">
    <property type="entry name" value="Response_reg"/>
    <property type="match status" value="1"/>
</dbReference>
<protein>
    <recommendedName>
        <fullName evidence="2">histidine kinase</fullName>
        <ecNumber evidence="2">2.7.13.3</ecNumber>
    </recommendedName>
</protein>
<dbReference type="Gene3D" id="3.30.565.10">
    <property type="entry name" value="Histidine kinase-like ATPase, C-terminal domain"/>
    <property type="match status" value="1"/>
</dbReference>
<dbReference type="CDD" id="cd00082">
    <property type="entry name" value="HisKA"/>
    <property type="match status" value="1"/>
</dbReference>
<feature type="domain" description="Histidine kinase" evidence="7">
    <location>
        <begin position="365"/>
        <end position="590"/>
    </location>
</feature>
<name>A0A3N1L0H3_9PROT</name>
<dbReference type="InterPro" id="IPR036097">
    <property type="entry name" value="HisK_dim/P_sf"/>
</dbReference>
<dbReference type="PROSITE" id="PS50110">
    <property type="entry name" value="RESPONSE_REGULATORY"/>
    <property type="match status" value="1"/>
</dbReference>
<dbReference type="Gene3D" id="1.10.287.130">
    <property type="match status" value="1"/>
</dbReference>
<keyword evidence="6" id="KW-1133">Transmembrane helix</keyword>
<comment type="caution">
    <text evidence="9">The sequence shown here is derived from an EMBL/GenBank/DDBJ whole genome shotgun (WGS) entry which is preliminary data.</text>
</comment>
<evidence type="ECO:0000256" key="2">
    <source>
        <dbReference type="ARBA" id="ARBA00012438"/>
    </source>
</evidence>
<evidence type="ECO:0000313" key="10">
    <source>
        <dbReference type="Proteomes" id="UP000278222"/>
    </source>
</evidence>
<dbReference type="GO" id="GO:0000155">
    <property type="term" value="F:phosphorelay sensor kinase activity"/>
    <property type="evidence" value="ECO:0007669"/>
    <property type="project" value="InterPro"/>
</dbReference>
<dbReference type="Pfam" id="PF02518">
    <property type="entry name" value="HATPase_c"/>
    <property type="match status" value="1"/>
</dbReference>
<keyword evidence="9" id="KW-0418">Kinase</keyword>
<dbReference type="PANTHER" id="PTHR43065">
    <property type="entry name" value="SENSOR HISTIDINE KINASE"/>
    <property type="match status" value="1"/>
</dbReference>
<dbReference type="PRINTS" id="PR00344">
    <property type="entry name" value="BCTRLSENSOR"/>
</dbReference>
<dbReference type="InterPro" id="IPR011006">
    <property type="entry name" value="CheY-like_superfamily"/>
</dbReference>
<dbReference type="PROSITE" id="PS50109">
    <property type="entry name" value="HIS_KIN"/>
    <property type="match status" value="1"/>
</dbReference>
<sequence length="738" mass="79563">MTRTAPAGRDEGAATRLLRAVAVGTIVLPALLFALFTWQGWRLALDETRARLSGTADLVLEHAIKVFETQELVGAQVAEMLRGSDVDGARAQADTLHLRLQSLRQRLSQIEDIWIIDAAGRPIVAAAVPTVPADMDVRDREYFRFHFDHAEGRPATELGQTYVGPVIRGRVRGATFFQITWRVANAAGFDGVIVVSVRPGYFQEFYARLAAETGFNATLIRQDGSILARYPRPAQGLEALPPSGRLAAAIAANPESGEFRAVSIFDGVERIVRYRHLPRYPVYVTTAAAVETIRQRWLADAASHLAFGVPVTLALFVVTLFALARTRRESAALARLRAESRLREDTEAQLRQSQKMDAIGRLTGGVAHDFNNLLTVVTGNLDLALRRLGDSGDPRVRRGITGALEGARRAATLTQRLLAFARQQPLDPKPTDANRLVAGMSDLLRRTLGEVVEVETVLAGGLWPVFVDGPQLENALLNLAVNARDAMADGGKLTIETANAHLDEAYARTHDEVIAGQYVLIAVSDTGGGMPPEVIARAFDPFFTTKPLGEGTGLGLSQVYGFVKQSGGHVKIYSEPGQGTAVKIYLPRHAAARRDGGLDQPADAPAAATDRALGRGRTVLVVEDDPGVRAVSVECLADLGYRVLEAGDGAAALDILDANPAITLLFTDVILPHGMNGRHLADEARRRRPDLAVLFTTGYTQNAIVHNGMLDAGVDMIGKPFTIGEVARKLAQMQGRGA</sequence>
<dbReference type="Gene3D" id="3.30.450.20">
    <property type="entry name" value="PAS domain"/>
    <property type="match status" value="2"/>
</dbReference>
<evidence type="ECO:0000256" key="5">
    <source>
        <dbReference type="SAM" id="Coils"/>
    </source>
</evidence>
<comment type="catalytic activity">
    <reaction evidence="1">
        <text>ATP + protein L-histidine = ADP + protein N-phospho-L-histidine.</text>
        <dbReference type="EC" id="2.7.13.3"/>
    </reaction>
</comment>
<evidence type="ECO:0000259" key="8">
    <source>
        <dbReference type="PROSITE" id="PS50110"/>
    </source>
</evidence>
<dbReference type="SMART" id="SM00388">
    <property type="entry name" value="HisKA"/>
    <property type="match status" value="1"/>
</dbReference>
<feature type="transmembrane region" description="Helical" evidence="6">
    <location>
        <begin position="20"/>
        <end position="41"/>
    </location>
</feature>
<feature type="domain" description="Response regulatory" evidence="8">
    <location>
        <begin position="618"/>
        <end position="734"/>
    </location>
</feature>
<dbReference type="Pfam" id="PF22588">
    <property type="entry name" value="dCache_1_like"/>
    <property type="match status" value="1"/>
</dbReference>
<evidence type="ECO:0000313" key="9">
    <source>
        <dbReference type="EMBL" id="ROP84440.1"/>
    </source>
</evidence>
<dbReference type="InterPro" id="IPR003594">
    <property type="entry name" value="HATPase_dom"/>
</dbReference>
<dbReference type="AlphaFoldDB" id="A0A3N1L0H3"/>
<evidence type="ECO:0000256" key="6">
    <source>
        <dbReference type="SAM" id="Phobius"/>
    </source>
</evidence>
<dbReference type="EC" id="2.7.13.3" evidence="2"/>
<evidence type="ECO:0000256" key="3">
    <source>
        <dbReference type="ARBA" id="ARBA00022553"/>
    </source>
</evidence>
<dbReference type="CDD" id="cd18161">
    <property type="entry name" value="REC_hyHK_blue-like"/>
    <property type="match status" value="1"/>
</dbReference>
<gene>
    <name evidence="9" type="ORF">EDC65_3792</name>
</gene>